<dbReference type="GO" id="GO:0015288">
    <property type="term" value="F:porin activity"/>
    <property type="evidence" value="ECO:0007669"/>
    <property type="project" value="InterPro"/>
</dbReference>
<dbReference type="OrthoDB" id="1676128at2"/>
<keyword evidence="4" id="KW-1185">Reference proteome</keyword>
<accession>A0A1G9WLH6</accession>
<keyword evidence="1" id="KW-0732">Signal</keyword>
<dbReference type="EMBL" id="FNHB01000008">
    <property type="protein sequence ID" value="SDM85452.1"/>
    <property type="molecule type" value="Genomic_DNA"/>
</dbReference>
<dbReference type="RefSeq" id="WP_092074247.1">
    <property type="nucleotide sequence ID" value="NZ_FNHB01000008.1"/>
</dbReference>
<protein>
    <recommendedName>
        <fullName evidence="2">Porin domain-containing protein</fullName>
    </recommendedName>
</protein>
<name>A0A1G9WLH6_9FIRM</name>
<dbReference type="InterPro" id="IPR033900">
    <property type="entry name" value="Gram_neg_porin_domain"/>
</dbReference>
<dbReference type="Proteomes" id="UP000214880">
    <property type="component" value="Unassembled WGS sequence"/>
</dbReference>
<feature type="signal peptide" evidence="1">
    <location>
        <begin position="1"/>
        <end position="23"/>
    </location>
</feature>
<feature type="chain" id="PRO_5011627017" description="Porin domain-containing protein" evidence="1">
    <location>
        <begin position="24"/>
        <end position="315"/>
    </location>
</feature>
<evidence type="ECO:0000256" key="1">
    <source>
        <dbReference type="SAM" id="SignalP"/>
    </source>
</evidence>
<sequence length="315" mass="34221">MKKRLLAAAVAASLTLSLSAALAAPVEFDGEVEVHYQWDDHDADGDAEGARNTVILNAKTALTENIDFYTRFAAQRYHGDDITADFNTRNGTRKSTATIDRFGFILKSDAATYNLGRQGADLGPNALLYSTSGNIGSSTTLVDGLTADATVGATALNFIAGQETDTENNVYALHAAYNLNDAWTVGGTLAKYDKDAAGEKDTNHWGLDTAYTNKNITYFAEYAKSNANDNDKAFVAGLSYELDDKNSFGLAYAKVEQNGDMGGNTDFDNGYKGLYFSYDHKLTDNTTLSFAYSDLKDVDTDDKYNYVETTVNFAF</sequence>
<dbReference type="InterPro" id="IPR023614">
    <property type="entry name" value="Porin_dom_sf"/>
</dbReference>
<proteinExistence type="predicted"/>
<evidence type="ECO:0000313" key="3">
    <source>
        <dbReference type="EMBL" id="SDM85452.1"/>
    </source>
</evidence>
<gene>
    <name evidence="3" type="ORF">SAMN04488502_10823</name>
</gene>
<dbReference type="Pfam" id="PF13609">
    <property type="entry name" value="Porin_4"/>
    <property type="match status" value="1"/>
</dbReference>
<feature type="domain" description="Porin" evidence="2">
    <location>
        <begin position="8"/>
        <end position="296"/>
    </location>
</feature>
<dbReference type="Gene3D" id="2.40.160.10">
    <property type="entry name" value="Porin"/>
    <property type="match status" value="1"/>
</dbReference>
<evidence type="ECO:0000313" key="4">
    <source>
        <dbReference type="Proteomes" id="UP000214880"/>
    </source>
</evidence>
<evidence type="ECO:0000259" key="2">
    <source>
        <dbReference type="Pfam" id="PF13609"/>
    </source>
</evidence>
<dbReference type="AlphaFoldDB" id="A0A1G9WLH6"/>
<organism evidence="3 4">
    <name type="scientific">Dendrosporobacter quercicolus</name>
    <dbReference type="NCBI Taxonomy" id="146817"/>
    <lineage>
        <taxon>Bacteria</taxon>
        <taxon>Bacillati</taxon>
        <taxon>Bacillota</taxon>
        <taxon>Negativicutes</taxon>
        <taxon>Selenomonadales</taxon>
        <taxon>Sporomusaceae</taxon>
        <taxon>Dendrosporobacter</taxon>
    </lineage>
</organism>
<dbReference type="SUPFAM" id="SSF56935">
    <property type="entry name" value="Porins"/>
    <property type="match status" value="1"/>
</dbReference>
<dbReference type="GO" id="GO:0016020">
    <property type="term" value="C:membrane"/>
    <property type="evidence" value="ECO:0007669"/>
    <property type="project" value="InterPro"/>
</dbReference>
<reference evidence="3 4" key="1">
    <citation type="submission" date="2016-10" db="EMBL/GenBank/DDBJ databases">
        <authorList>
            <person name="de Groot N.N."/>
        </authorList>
    </citation>
    <scope>NUCLEOTIDE SEQUENCE [LARGE SCALE GENOMIC DNA]</scope>
    <source>
        <strain evidence="3 4">DSM 1736</strain>
    </source>
</reference>